<evidence type="ECO:0000313" key="2">
    <source>
        <dbReference type="EMBL" id="OAB70872.1"/>
    </source>
</evidence>
<dbReference type="EMBL" id="LSFN01000045">
    <property type="protein sequence ID" value="OAB70872.1"/>
    <property type="molecule type" value="Genomic_DNA"/>
</dbReference>
<dbReference type="PRINTS" id="PR00111">
    <property type="entry name" value="ABHYDROLASE"/>
</dbReference>
<organism evidence="2 3">
    <name type="scientific">Paenibacillus crassostreae</name>
    <dbReference type="NCBI Taxonomy" id="1763538"/>
    <lineage>
        <taxon>Bacteria</taxon>
        <taxon>Bacillati</taxon>
        <taxon>Bacillota</taxon>
        <taxon>Bacilli</taxon>
        <taxon>Bacillales</taxon>
        <taxon>Paenibacillaceae</taxon>
        <taxon>Paenibacillus</taxon>
    </lineage>
</organism>
<sequence length="260" mass="29965">MPQILLNGTSLYYETYGSGVSIVFIHDHLSSHHMFDPQVEYFSTRAKVIVLDLRGNGQSGKMNVDVNRIIDTQCEDLRELLERLGIFKVTLVGCSSGGVLARKFADIYPERVRALVLVDSYLSAKTSKLWEMFETFSWLSYYLPAVFLLRTLRLTYHQWTPAYKIMREGLLNKRPTELIKQRLALRQIDLRGHSVRLQVPILCVAGSQNEWGLKQMKNMVSAFPYAQLKIVDDAIYPSHLCQPQLFNRLLLNFLIDQHVV</sequence>
<reference evidence="2 3" key="1">
    <citation type="submission" date="2016-02" db="EMBL/GenBank/DDBJ databases">
        <title>Paenibacillus sp. LPB0068, isolated from Crassostrea gigas.</title>
        <authorList>
            <person name="Shin S.-K."/>
            <person name="Yi H."/>
        </authorList>
    </citation>
    <scope>NUCLEOTIDE SEQUENCE [LARGE SCALE GENOMIC DNA]</scope>
    <source>
        <strain evidence="2 3">LPB0068</strain>
    </source>
</reference>
<dbReference type="SUPFAM" id="SSF53474">
    <property type="entry name" value="alpha/beta-Hydrolases"/>
    <property type="match status" value="1"/>
</dbReference>
<dbReference type="InterPro" id="IPR050266">
    <property type="entry name" value="AB_hydrolase_sf"/>
</dbReference>
<dbReference type="InterPro" id="IPR000073">
    <property type="entry name" value="AB_hydrolase_1"/>
</dbReference>
<evidence type="ECO:0000313" key="3">
    <source>
        <dbReference type="Proteomes" id="UP000077134"/>
    </source>
</evidence>
<dbReference type="Pfam" id="PF00561">
    <property type="entry name" value="Abhydrolase_1"/>
    <property type="match status" value="1"/>
</dbReference>
<dbReference type="STRING" id="1763538.LPB68_09310"/>
<gene>
    <name evidence="2" type="ORF">PNBC_21460</name>
</gene>
<proteinExistence type="predicted"/>
<name>A0A162N6T4_9BACL</name>
<comment type="caution">
    <text evidence="2">The sequence shown here is derived from an EMBL/GenBank/DDBJ whole genome shotgun (WGS) entry which is preliminary data.</text>
</comment>
<protein>
    <recommendedName>
        <fullName evidence="1">AB hydrolase-1 domain-containing protein</fullName>
    </recommendedName>
</protein>
<feature type="domain" description="AB hydrolase-1" evidence="1">
    <location>
        <begin position="22"/>
        <end position="123"/>
    </location>
</feature>
<dbReference type="KEGG" id="pcx:LPB68_09310"/>
<dbReference type="Proteomes" id="UP000077134">
    <property type="component" value="Unassembled WGS sequence"/>
</dbReference>
<dbReference type="InterPro" id="IPR029058">
    <property type="entry name" value="AB_hydrolase_fold"/>
</dbReference>
<keyword evidence="3" id="KW-1185">Reference proteome</keyword>
<dbReference type="RefSeq" id="WP_068661485.1">
    <property type="nucleotide sequence ID" value="NZ_CP017770.1"/>
</dbReference>
<evidence type="ECO:0000259" key="1">
    <source>
        <dbReference type="Pfam" id="PF00561"/>
    </source>
</evidence>
<dbReference type="PANTHER" id="PTHR43798">
    <property type="entry name" value="MONOACYLGLYCEROL LIPASE"/>
    <property type="match status" value="1"/>
</dbReference>
<dbReference type="OrthoDB" id="6191536at2"/>
<dbReference type="AlphaFoldDB" id="A0A162N6T4"/>
<dbReference type="Gene3D" id="3.40.50.1820">
    <property type="entry name" value="alpha/beta hydrolase"/>
    <property type="match status" value="1"/>
</dbReference>
<accession>A0A162N6T4</accession>